<evidence type="ECO:0000256" key="1">
    <source>
        <dbReference type="SAM" id="MobiDB-lite"/>
    </source>
</evidence>
<reference evidence="2 3" key="1">
    <citation type="submission" date="2017-10" db="EMBL/GenBank/DDBJ databases">
        <title>Nyctiphanis sp. nov., isolated from the stomach of the euphausiid Nyctiphanes simplex (Hansen, 1911) in the Gulf of California.</title>
        <authorList>
            <person name="Gomez-Gil B."/>
            <person name="Aguilar-Mendez M."/>
            <person name="Lopez-Cortes A."/>
            <person name="Gomez-Gutierrez J."/>
            <person name="Roque A."/>
            <person name="Lang E."/>
            <person name="Gonzalez-Castillo A."/>
        </authorList>
    </citation>
    <scope>NUCLEOTIDE SEQUENCE [LARGE SCALE GENOMIC DNA]</scope>
    <source>
        <strain evidence="2 3">CAIM 600</strain>
    </source>
</reference>
<accession>A0A4Q0YQX6</accession>
<comment type="caution">
    <text evidence="2">The sequence shown here is derived from an EMBL/GenBank/DDBJ whole genome shotgun (WGS) entry which is preliminary data.</text>
</comment>
<dbReference type="Gene3D" id="1.20.58.2200">
    <property type="match status" value="1"/>
</dbReference>
<name>A0A4Q0YQX6_9GAMM</name>
<dbReference type="RefSeq" id="WP_129122612.1">
    <property type="nucleotide sequence ID" value="NZ_PEIB01000014.1"/>
</dbReference>
<organism evidence="2 3">
    <name type="scientific">Veronia nyctiphanis</name>
    <dbReference type="NCBI Taxonomy" id="1278244"/>
    <lineage>
        <taxon>Bacteria</taxon>
        <taxon>Pseudomonadati</taxon>
        <taxon>Pseudomonadota</taxon>
        <taxon>Gammaproteobacteria</taxon>
        <taxon>Vibrionales</taxon>
        <taxon>Vibrionaceae</taxon>
        <taxon>Veronia</taxon>
    </lineage>
</organism>
<feature type="region of interest" description="Disordered" evidence="1">
    <location>
        <begin position="1"/>
        <end position="21"/>
    </location>
</feature>
<dbReference type="InterPro" id="IPR038440">
    <property type="entry name" value="FimV_C_sf"/>
</dbReference>
<dbReference type="EMBL" id="PEIB01000014">
    <property type="protein sequence ID" value="RXJ72973.1"/>
    <property type="molecule type" value="Genomic_DNA"/>
</dbReference>
<dbReference type="OrthoDB" id="5298707at2"/>
<evidence type="ECO:0000313" key="2">
    <source>
        <dbReference type="EMBL" id="RXJ72973.1"/>
    </source>
</evidence>
<protein>
    <submittedName>
        <fullName evidence="2">Uncharacterized protein</fullName>
    </submittedName>
</protein>
<evidence type="ECO:0000313" key="3">
    <source>
        <dbReference type="Proteomes" id="UP000290287"/>
    </source>
</evidence>
<keyword evidence="3" id="KW-1185">Reference proteome</keyword>
<feature type="compositionally biased region" description="Acidic residues" evidence="1">
    <location>
        <begin position="1"/>
        <end position="10"/>
    </location>
</feature>
<sequence length="89" mass="9882">MKDDGEEQEDPDSKPIDLNVGLDEFPDMLNEVEPYDVDKSGEAANNMDLAKAYLEMNDVDGAMALLEKVMTSGDSNLKSEAMEIMEKLH</sequence>
<gene>
    <name evidence="2" type="ORF">CS022_12935</name>
</gene>
<proteinExistence type="predicted"/>
<dbReference type="InterPro" id="IPR020011">
    <property type="entry name" value="FimV_C"/>
</dbReference>
<dbReference type="Proteomes" id="UP000290287">
    <property type="component" value="Unassembled WGS sequence"/>
</dbReference>
<dbReference type="NCBIfam" id="TIGR03504">
    <property type="entry name" value="FimV_Cterm"/>
    <property type="match status" value="1"/>
</dbReference>
<dbReference type="AlphaFoldDB" id="A0A4Q0YQX6"/>